<proteinExistence type="inferred from homology"/>
<dbReference type="InterPro" id="IPR006124">
    <property type="entry name" value="Metalloenzyme"/>
</dbReference>
<feature type="binding site" evidence="4">
    <location>
        <position position="300"/>
    </location>
    <ligand>
        <name>Mn(2+)</name>
        <dbReference type="ChEBI" id="CHEBI:29035"/>
        <label>2</label>
    </ligand>
</feature>
<dbReference type="InterPro" id="IPR017850">
    <property type="entry name" value="Alkaline_phosphatase_core_sf"/>
</dbReference>
<dbReference type="AlphaFoldDB" id="Q0G4P7"/>
<dbReference type="PIRSF" id="PIRSF001491">
    <property type="entry name" value="Ppentomutase"/>
    <property type="match status" value="1"/>
</dbReference>
<dbReference type="PANTHER" id="PTHR21110:SF0">
    <property type="entry name" value="PHOSPHOPENTOMUTASE"/>
    <property type="match status" value="1"/>
</dbReference>
<sequence length="401" mass="42874">MRPLPRAVLIVLDSVGIGGAPDAAEFGDEGSDTLGSVIKAARAGNADRAGLRSGPLHLPHLARIGLFHAAGHRYDADEPEALYGCASEISRGKDTPSGHWEIAGVPVPFEWGTFPDTEPSLPRSLVRQIMDDTHIPGILGDKRASGTEILIELGEESVRTGKPILYTSSDSVLQIAAHEDHFGLARLMGLCEVARKHCNPLNIARVIARPFRGEHAADLKRTANRRDFSVPPPGETVLDTARAAGRTVFGIGKIADIFAHRGVDVSLKADGNMALVDATLEAIGRADDGDLVVSNLVDFDMVYGHRRDIAGYAAALEAFDRRVPEIESALRWGDLCIVTADHGCDPAFRGTDHTRERVPILGFGPGIEPRDIGTRETFADIGASIAAHLGLKAGRYGTSFL</sequence>
<dbReference type="SUPFAM" id="SSF143856">
    <property type="entry name" value="DeoB insert domain-like"/>
    <property type="match status" value="1"/>
</dbReference>
<evidence type="ECO:0000313" key="8">
    <source>
        <dbReference type="Proteomes" id="UP000004310"/>
    </source>
</evidence>
<dbReference type="eggNOG" id="COG1015">
    <property type="taxonomic scope" value="Bacteria"/>
</dbReference>
<evidence type="ECO:0000256" key="1">
    <source>
        <dbReference type="ARBA" id="ARBA00010373"/>
    </source>
</evidence>
<feature type="binding site" evidence="4">
    <location>
        <position position="342"/>
    </location>
    <ligand>
        <name>Mn(2+)</name>
        <dbReference type="ChEBI" id="CHEBI:29035"/>
        <label>1</label>
    </ligand>
</feature>
<dbReference type="HAMAP" id="MF_00740">
    <property type="entry name" value="Phosphopentomut"/>
    <property type="match status" value="1"/>
</dbReference>
<dbReference type="UniPathway" id="UPA00087">
    <property type="reaction ID" value="UER00173"/>
</dbReference>
<dbReference type="GO" id="GO:0043094">
    <property type="term" value="P:metabolic compound salvage"/>
    <property type="evidence" value="ECO:0007669"/>
    <property type="project" value="UniProtKB-UniRule"/>
</dbReference>
<evidence type="ECO:0000256" key="2">
    <source>
        <dbReference type="ARBA" id="ARBA00022723"/>
    </source>
</evidence>
<keyword evidence="2 4" id="KW-0479">Metal-binding</keyword>
<dbReference type="HOGENOM" id="CLU_053861_0_0_5"/>
<dbReference type="GO" id="GO:0000287">
    <property type="term" value="F:magnesium ion binding"/>
    <property type="evidence" value="ECO:0007669"/>
    <property type="project" value="UniProtKB-UniRule"/>
</dbReference>
<keyword evidence="4" id="KW-0413">Isomerase</keyword>
<dbReference type="Proteomes" id="UP000004310">
    <property type="component" value="Unassembled WGS sequence"/>
</dbReference>
<dbReference type="NCBIfam" id="TIGR01696">
    <property type="entry name" value="deoB"/>
    <property type="match status" value="1"/>
</dbReference>
<evidence type="ECO:0000256" key="5">
    <source>
        <dbReference type="NCBIfam" id="TIGR01696"/>
    </source>
</evidence>
<comment type="similarity">
    <text evidence="1 4">Belongs to the phosphopentomutase family.</text>
</comment>
<comment type="caution">
    <text evidence="7">The sequence shown here is derived from an EMBL/GenBank/DDBJ whole genome shotgun (WGS) entry which is preliminary data.</text>
</comment>
<dbReference type="EMBL" id="AATP01000001">
    <property type="protein sequence ID" value="EAU43367.1"/>
    <property type="molecule type" value="Genomic_DNA"/>
</dbReference>
<accession>Q0G4P7</accession>
<dbReference type="GO" id="GO:0005829">
    <property type="term" value="C:cytosol"/>
    <property type="evidence" value="ECO:0007669"/>
    <property type="project" value="TreeGrafter"/>
</dbReference>
<comment type="function">
    <text evidence="4">Isomerase that catalyzes the conversion of deoxy-ribose 1-phosphate (dRib-1-P) and ribose 1-phosphate (Rib-1-P) to deoxy-ribose 5-phosphate (dRib-5-P) and ribose 5-phosphate (Rib-5-P), respectively.</text>
</comment>
<dbReference type="GO" id="GO:0009117">
    <property type="term" value="P:nucleotide metabolic process"/>
    <property type="evidence" value="ECO:0007669"/>
    <property type="project" value="UniProtKB-UniRule"/>
</dbReference>
<dbReference type="PANTHER" id="PTHR21110">
    <property type="entry name" value="PHOSPHOPENTOMUTASE"/>
    <property type="match status" value="1"/>
</dbReference>
<dbReference type="InterPro" id="IPR024052">
    <property type="entry name" value="Phosphopentomutase_DeoB_cap_sf"/>
</dbReference>
<dbReference type="GO" id="GO:0030145">
    <property type="term" value="F:manganese ion binding"/>
    <property type="evidence" value="ECO:0007669"/>
    <property type="project" value="UniProtKB-UniRule"/>
</dbReference>
<comment type="subcellular location">
    <subcellularLocation>
        <location evidence="4">Cytoplasm</location>
    </subcellularLocation>
</comment>
<dbReference type="Gene3D" id="3.30.70.1250">
    <property type="entry name" value="Phosphopentomutase"/>
    <property type="match status" value="1"/>
</dbReference>
<comment type="pathway">
    <text evidence="4">Carbohydrate degradation; 2-deoxy-D-ribose 1-phosphate degradation; D-glyceraldehyde 3-phosphate and acetaldehyde from 2-deoxy-alpha-D-ribose 1-phosphate: step 1/2.</text>
</comment>
<reference evidence="7 8" key="1">
    <citation type="journal article" date="2010" name="J. Bacteriol.">
        <title>Genome sequence of Fulvimarina pelagi HTCC2506T, a Mn(II)-oxidizing alphaproteobacterium possessing an aerobic anoxygenic photosynthetic gene cluster and Xanthorhodopsin.</title>
        <authorList>
            <person name="Kang I."/>
            <person name="Oh H.M."/>
            <person name="Lim S.I."/>
            <person name="Ferriera S."/>
            <person name="Giovannoni S.J."/>
            <person name="Cho J.C."/>
        </authorList>
    </citation>
    <scope>NUCLEOTIDE SEQUENCE [LARGE SCALE GENOMIC DNA]</scope>
    <source>
        <strain evidence="7 8">HTCC2506</strain>
    </source>
</reference>
<feature type="binding site" evidence="4">
    <location>
        <position position="353"/>
    </location>
    <ligand>
        <name>Mn(2+)</name>
        <dbReference type="ChEBI" id="CHEBI:29035"/>
        <label>2</label>
    </ligand>
</feature>
<dbReference type="NCBIfam" id="NF003766">
    <property type="entry name" value="PRK05362.1"/>
    <property type="match status" value="1"/>
</dbReference>
<evidence type="ECO:0000259" key="6">
    <source>
        <dbReference type="Pfam" id="PF01676"/>
    </source>
</evidence>
<protein>
    <recommendedName>
        <fullName evidence="4 5">Phosphopentomutase</fullName>
        <ecNumber evidence="4 5">5.4.2.7</ecNumber>
    </recommendedName>
    <alternativeName>
        <fullName evidence="4">Phosphodeoxyribomutase</fullName>
    </alternativeName>
</protein>
<name>Q0G4P7_9HYPH</name>
<keyword evidence="4" id="KW-0963">Cytoplasm</keyword>
<dbReference type="Gene3D" id="3.40.720.10">
    <property type="entry name" value="Alkaline Phosphatase, subunit A"/>
    <property type="match status" value="1"/>
</dbReference>
<keyword evidence="8" id="KW-1185">Reference proteome</keyword>
<organism evidence="7 8">
    <name type="scientific">Fulvimarina pelagi HTCC2506</name>
    <dbReference type="NCBI Taxonomy" id="314231"/>
    <lineage>
        <taxon>Bacteria</taxon>
        <taxon>Pseudomonadati</taxon>
        <taxon>Pseudomonadota</taxon>
        <taxon>Alphaproteobacteria</taxon>
        <taxon>Hyphomicrobiales</taxon>
        <taxon>Aurantimonadaceae</taxon>
        <taxon>Fulvimarina</taxon>
    </lineage>
</organism>
<comment type="catalytic activity">
    <reaction evidence="4">
        <text>alpha-D-ribose 1-phosphate = D-ribose 5-phosphate</text>
        <dbReference type="Rhea" id="RHEA:18793"/>
        <dbReference type="ChEBI" id="CHEBI:57720"/>
        <dbReference type="ChEBI" id="CHEBI:78346"/>
        <dbReference type="EC" id="5.4.2.7"/>
    </reaction>
</comment>
<feature type="binding site" evidence="4">
    <location>
        <position position="305"/>
    </location>
    <ligand>
        <name>Mn(2+)</name>
        <dbReference type="ChEBI" id="CHEBI:29035"/>
        <label>2</label>
    </ligand>
</feature>
<gene>
    <name evidence="4" type="primary">deoB</name>
    <name evidence="7" type="ORF">FP2506_10996</name>
</gene>
<dbReference type="InterPro" id="IPR010045">
    <property type="entry name" value="DeoB"/>
</dbReference>
<dbReference type="GO" id="GO:0008973">
    <property type="term" value="F:phosphopentomutase activity"/>
    <property type="evidence" value="ECO:0007669"/>
    <property type="project" value="UniProtKB-UniRule"/>
</dbReference>
<comment type="cofactor">
    <cofactor evidence="4">
        <name>Mn(2+)</name>
        <dbReference type="ChEBI" id="CHEBI:29035"/>
    </cofactor>
    <text evidence="4">Binds 2 manganese ions.</text>
</comment>
<keyword evidence="3 4" id="KW-0464">Manganese</keyword>
<feature type="domain" description="Metalloenzyme" evidence="6">
    <location>
        <begin position="6"/>
        <end position="392"/>
    </location>
</feature>
<comment type="catalytic activity">
    <reaction evidence="4">
        <text>2-deoxy-alpha-D-ribose 1-phosphate = 2-deoxy-D-ribose 5-phosphate</text>
        <dbReference type="Rhea" id="RHEA:27658"/>
        <dbReference type="ChEBI" id="CHEBI:57259"/>
        <dbReference type="ChEBI" id="CHEBI:62877"/>
        <dbReference type="EC" id="5.4.2.7"/>
    </reaction>
</comment>
<evidence type="ECO:0000256" key="4">
    <source>
        <dbReference type="HAMAP-Rule" id="MF_00740"/>
    </source>
</evidence>
<dbReference type="STRING" id="217511.GCA_001463845_00948"/>
<dbReference type="CDD" id="cd16009">
    <property type="entry name" value="PPM"/>
    <property type="match status" value="1"/>
</dbReference>
<dbReference type="GO" id="GO:0006015">
    <property type="term" value="P:5-phosphoribose 1-diphosphate biosynthetic process"/>
    <property type="evidence" value="ECO:0007669"/>
    <property type="project" value="UniProtKB-UniPathway"/>
</dbReference>
<dbReference type="SUPFAM" id="SSF53649">
    <property type="entry name" value="Alkaline phosphatase-like"/>
    <property type="match status" value="1"/>
</dbReference>
<evidence type="ECO:0000256" key="3">
    <source>
        <dbReference type="ARBA" id="ARBA00023211"/>
    </source>
</evidence>
<feature type="binding site" evidence="4">
    <location>
        <position position="13"/>
    </location>
    <ligand>
        <name>Mn(2+)</name>
        <dbReference type="ChEBI" id="CHEBI:29035"/>
        <label>1</label>
    </ligand>
</feature>
<feature type="binding site" evidence="4">
    <location>
        <position position="341"/>
    </location>
    <ligand>
        <name>Mn(2+)</name>
        <dbReference type="ChEBI" id="CHEBI:29035"/>
        <label>1</label>
    </ligand>
</feature>
<evidence type="ECO:0000313" key="7">
    <source>
        <dbReference type="EMBL" id="EAU43367.1"/>
    </source>
</evidence>
<dbReference type="GO" id="GO:0006018">
    <property type="term" value="P:2-deoxyribose 1-phosphate catabolic process"/>
    <property type="evidence" value="ECO:0007669"/>
    <property type="project" value="UniProtKB-UniRule"/>
</dbReference>
<dbReference type="EC" id="5.4.2.7" evidence="4 5"/>
<dbReference type="Pfam" id="PF01676">
    <property type="entry name" value="Metalloenzyme"/>
    <property type="match status" value="1"/>
</dbReference>